<keyword evidence="1" id="KW-0863">Zinc-finger</keyword>
<keyword evidence="1" id="KW-0479">Metal-binding</keyword>
<dbReference type="InterPro" id="IPR021109">
    <property type="entry name" value="Peptidase_aspartic_dom_sf"/>
</dbReference>
<feature type="region of interest" description="Disordered" evidence="2">
    <location>
        <begin position="288"/>
        <end position="315"/>
    </location>
</feature>
<reference evidence="5" key="1">
    <citation type="submission" date="2020-12" db="UniProtKB">
        <authorList>
            <consortium name="WormBaseParasite"/>
        </authorList>
    </citation>
    <scope>IDENTIFICATION</scope>
    <source>
        <strain evidence="5">MHco3</strain>
    </source>
</reference>
<feature type="domain" description="CCHC-type" evidence="3">
    <location>
        <begin position="264"/>
        <end position="277"/>
    </location>
</feature>
<evidence type="ECO:0000256" key="2">
    <source>
        <dbReference type="SAM" id="MobiDB-lite"/>
    </source>
</evidence>
<evidence type="ECO:0000256" key="1">
    <source>
        <dbReference type="PROSITE-ProRule" id="PRU00047"/>
    </source>
</evidence>
<feature type="region of interest" description="Disordered" evidence="2">
    <location>
        <begin position="459"/>
        <end position="494"/>
    </location>
</feature>
<dbReference type="GO" id="GO:0003676">
    <property type="term" value="F:nucleic acid binding"/>
    <property type="evidence" value="ECO:0007669"/>
    <property type="project" value="InterPro"/>
</dbReference>
<dbReference type="SUPFAM" id="SSF57756">
    <property type="entry name" value="Retrovirus zinc finger-like domains"/>
    <property type="match status" value="1"/>
</dbReference>
<dbReference type="InterPro" id="IPR001878">
    <property type="entry name" value="Znf_CCHC"/>
</dbReference>
<evidence type="ECO:0000313" key="4">
    <source>
        <dbReference type="Proteomes" id="UP000025227"/>
    </source>
</evidence>
<dbReference type="GO" id="GO:0008270">
    <property type="term" value="F:zinc ion binding"/>
    <property type="evidence" value="ECO:0007669"/>
    <property type="project" value="UniProtKB-KW"/>
</dbReference>
<organism evidence="4 5">
    <name type="scientific">Haemonchus contortus</name>
    <name type="common">Barber pole worm</name>
    <dbReference type="NCBI Taxonomy" id="6289"/>
    <lineage>
        <taxon>Eukaryota</taxon>
        <taxon>Metazoa</taxon>
        <taxon>Ecdysozoa</taxon>
        <taxon>Nematoda</taxon>
        <taxon>Chromadorea</taxon>
        <taxon>Rhabditida</taxon>
        <taxon>Rhabditina</taxon>
        <taxon>Rhabditomorpha</taxon>
        <taxon>Strongyloidea</taxon>
        <taxon>Trichostrongylidae</taxon>
        <taxon>Haemonchus</taxon>
    </lineage>
</organism>
<dbReference type="GO" id="GO:0006508">
    <property type="term" value="P:proteolysis"/>
    <property type="evidence" value="ECO:0007669"/>
    <property type="project" value="InterPro"/>
</dbReference>
<accession>A0A7I4YQA0</accession>
<dbReference type="WBParaSite" id="HCON_00120990-00001">
    <property type="protein sequence ID" value="HCON_00120990-00001"/>
    <property type="gene ID" value="HCON_00120990"/>
</dbReference>
<dbReference type="OrthoDB" id="5906003at2759"/>
<protein>
    <submittedName>
        <fullName evidence="5">CCHC-type domain-containing protein</fullName>
    </submittedName>
</protein>
<feature type="compositionally biased region" description="Basic residues" evidence="2">
    <location>
        <begin position="608"/>
        <end position="622"/>
    </location>
</feature>
<proteinExistence type="predicted"/>
<dbReference type="PROSITE" id="PS00141">
    <property type="entry name" value="ASP_PROTEASE"/>
    <property type="match status" value="1"/>
</dbReference>
<dbReference type="Proteomes" id="UP000025227">
    <property type="component" value="Unplaced"/>
</dbReference>
<feature type="compositionally biased region" description="Basic and acidic residues" evidence="2">
    <location>
        <begin position="704"/>
        <end position="713"/>
    </location>
</feature>
<dbReference type="AlphaFoldDB" id="A0A7I4YQA0"/>
<name>A0A7I4YQA0_HAECO</name>
<dbReference type="InterPro" id="IPR001969">
    <property type="entry name" value="Aspartic_peptidase_AS"/>
</dbReference>
<sequence length="790" mass="89634">MNQGRERDRAPFAELTPFNLAEAGRSQFNPFKAVSYKDCAPVSRNDDVEFANNTVVTREREANDRTTDAEQPRKYGELGLQDEMLIHLMCSKLQGYAKAVVETLPRSLKEGSYVNFVEDLRAKLKENEVAQRTETYIKLKQLRKCSSVTDYCLELEDLTRKVYPDASEKELSMIRAGELITQLTEWKGYVQLFNTLEQSKQEEAYEKLKELAQSIERSQQVAKAVRFSLRANQENNLSFRQIVNRDTILPDNYKNEHQLHTVACSFCKKQGHFKRDCWKARGARNKECTALPSSTPANSAPLGTHSSSRDQKEQGLKVQTFTTTLDKWECGEIQVKVTAQNELFGKQTVAKVDLLGMSRDALLDTGSQISILPLKLLREAQIAGFDIDKDVEEVPIPNQRTIYDASGNPMEFKGAIRLTIKTKNVKPQRVAMFVRKSNDNMITLGTNDLEKLNIVLKEQNDTGEQKNPRRRGRNQQSFPGQSKKPNRHNPEAQRAVVVRRAVVSCSSKQNQRARERVEQNYVKWKSVSGRPFAVGERVYMRIPMEKASSTHPKLVNERNGPPRVIDVSDNSAMVTPEAGNAEPLKVHFSLLRKLPVGIDNEPVQTVREKRKRGRPKKSRGSHSKTACFRVDVGPSQEDPLHLFHPCTCKIFRTKAKTALPSLRSEIVEELTGPARGFDARVVDAYGTIDTTVPLGHLASSLEISSRRDDDRFQSRQPKRDKRDDAADTNASSTKPKDEPLKKKPKIVKPHVMYVRDAKAERKRHAHLKKQKRDNKANVSRRSLASPRRGV</sequence>
<dbReference type="InterPro" id="IPR036875">
    <property type="entry name" value="Znf_CCHC_sf"/>
</dbReference>
<dbReference type="GO" id="GO:0005737">
    <property type="term" value="C:cytoplasm"/>
    <property type="evidence" value="ECO:0007669"/>
    <property type="project" value="UniProtKB-ARBA"/>
</dbReference>
<feature type="compositionally biased region" description="Basic residues" evidence="2">
    <location>
        <begin position="760"/>
        <end position="772"/>
    </location>
</feature>
<dbReference type="GO" id="GO:0019899">
    <property type="term" value="F:enzyme binding"/>
    <property type="evidence" value="ECO:0007669"/>
    <property type="project" value="UniProtKB-ARBA"/>
</dbReference>
<dbReference type="SUPFAM" id="SSF50630">
    <property type="entry name" value="Acid proteases"/>
    <property type="match status" value="1"/>
</dbReference>
<keyword evidence="4" id="KW-1185">Reference proteome</keyword>
<feature type="region of interest" description="Disordered" evidence="2">
    <location>
        <begin position="704"/>
        <end position="790"/>
    </location>
</feature>
<dbReference type="PROSITE" id="PS50158">
    <property type="entry name" value="ZF_CCHC"/>
    <property type="match status" value="1"/>
</dbReference>
<evidence type="ECO:0000259" key="3">
    <source>
        <dbReference type="PROSITE" id="PS50158"/>
    </source>
</evidence>
<keyword evidence="1" id="KW-0862">Zinc</keyword>
<evidence type="ECO:0000313" key="5">
    <source>
        <dbReference type="WBParaSite" id="HCON_00120990-00001"/>
    </source>
</evidence>
<dbReference type="GO" id="GO:0004190">
    <property type="term" value="F:aspartic-type endopeptidase activity"/>
    <property type="evidence" value="ECO:0007669"/>
    <property type="project" value="InterPro"/>
</dbReference>
<feature type="region of interest" description="Disordered" evidence="2">
    <location>
        <begin position="601"/>
        <end position="625"/>
    </location>
</feature>